<feature type="signal peptide" evidence="1">
    <location>
        <begin position="1"/>
        <end position="18"/>
    </location>
</feature>
<dbReference type="AlphaFoldDB" id="A0AAV6UXE6"/>
<keyword evidence="1" id="KW-0732">Signal</keyword>
<evidence type="ECO:0000256" key="1">
    <source>
        <dbReference type="SAM" id="SignalP"/>
    </source>
</evidence>
<proteinExistence type="predicted"/>
<accession>A0AAV6UXE6</accession>
<gene>
    <name evidence="2" type="ORF">JTE90_009900</name>
</gene>
<reference evidence="2 3" key="1">
    <citation type="journal article" date="2022" name="Nat. Ecol. Evol.">
        <title>A masculinizing supergene underlies an exaggerated male reproductive morph in a spider.</title>
        <authorList>
            <person name="Hendrickx F."/>
            <person name="De Corte Z."/>
            <person name="Sonet G."/>
            <person name="Van Belleghem S.M."/>
            <person name="Kostlbacher S."/>
            <person name="Vangestel C."/>
        </authorList>
    </citation>
    <scope>NUCLEOTIDE SEQUENCE [LARGE SCALE GENOMIC DNA]</scope>
    <source>
        <strain evidence="2">W744_W776</strain>
    </source>
</reference>
<evidence type="ECO:0000313" key="3">
    <source>
        <dbReference type="Proteomes" id="UP000827092"/>
    </source>
</evidence>
<dbReference type="EMBL" id="JAFNEN010000251">
    <property type="protein sequence ID" value="KAG8188026.1"/>
    <property type="molecule type" value="Genomic_DNA"/>
</dbReference>
<organism evidence="2 3">
    <name type="scientific">Oedothorax gibbosus</name>
    <dbReference type="NCBI Taxonomy" id="931172"/>
    <lineage>
        <taxon>Eukaryota</taxon>
        <taxon>Metazoa</taxon>
        <taxon>Ecdysozoa</taxon>
        <taxon>Arthropoda</taxon>
        <taxon>Chelicerata</taxon>
        <taxon>Arachnida</taxon>
        <taxon>Araneae</taxon>
        <taxon>Araneomorphae</taxon>
        <taxon>Entelegynae</taxon>
        <taxon>Araneoidea</taxon>
        <taxon>Linyphiidae</taxon>
        <taxon>Erigoninae</taxon>
        <taxon>Oedothorax</taxon>
    </lineage>
</organism>
<evidence type="ECO:0000313" key="2">
    <source>
        <dbReference type="EMBL" id="KAG8188026.1"/>
    </source>
</evidence>
<dbReference type="Gene3D" id="2.10.80.10">
    <property type="entry name" value="Lipase, subunit A"/>
    <property type="match status" value="1"/>
</dbReference>
<comment type="caution">
    <text evidence="2">The sequence shown here is derived from an EMBL/GenBank/DDBJ whole genome shotgun (WGS) entry which is preliminary data.</text>
</comment>
<feature type="chain" id="PRO_5043753490" evidence="1">
    <location>
        <begin position="19"/>
        <end position="94"/>
    </location>
</feature>
<keyword evidence="3" id="KW-1185">Reference proteome</keyword>
<dbReference type="Proteomes" id="UP000827092">
    <property type="component" value="Unassembled WGS sequence"/>
</dbReference>
<sequence>MKIFISLALLALIVVCMGEEKRCYSQEDCDNGYCCTGGITPWLKGSCKKLSEEGESCDPNPPTTGKYFLNCPCKENLKCDDSIMIVGKIRCIRE</sequence>
<protein>
    <submittedName>
        <fullName evidence="2">Uncharacterized protein</fullName>
    </submittedName>
</protein>
<name>A0AAV6UXE6_9ARAC</name>